<feature type="transmembrane region" description="Helical" evidence="1">
    <location>
        <begin position="94"/>
        <end position="114"/>
    </location>
</feature>
<evidence type="ECO:0000313" key="5">
    <source>
        <dbReference type="EMBL" id="RGU39749.1"/>
    </source>
</evidence>
<evidence type="ECO:0000313" key="8">
    <source>
        <dbReference type="Proteomes" id="UP000283601"/>
    </source>
</evidence>
<dbReference type="GO" id="GO:0016758">
    <property type="term" value="F:hexosyltransferase activity"/>
    <property type="evidence" value="ECO:0007669"/>
    <property type="project" value="TreeGrafter"/>
</dbReference>
<dbReference type="InterPro" id="IPR001296">
    <property type="entry name" value="Glyco_trans_1"/>
</dbReference>
<feature type="domain" description="Glycosyl transferase family 1" evidence="2">
    <location>
        <begin position="215"/>
        <end position="385"/>
    </location>
</feature>
<dbReference type="Gene3D" id="3.40.50.2000">
    <property type="entry name" value="Glycogen Phosphorylase B"/>
    <property type="match status" value="2"/>
</dbReference>
<name>A0A173Y0C5_BACUN</name>
<keyword evidence="1" id="KW-1133">Transmembrane helix</keyword>
<evidence type="ECO:0000313" key="10">
    <source>
        <dbReference type="Proteomes" id="UP001196342"/>
    </source>
</evidence>
<accession>A0A173Y0C5</accession>
<keyword evidence="10" id="KW-1185">Reference proteome</keyword>
<organism evidence="6 8">
    <name type="scientific">Bacteroides uniformis</name>
    <dbReference type="NCBI Taxonomy" id="820"/>
    <lineage>
        <taxon>Bacteria</taxon>
        <taxon>Pseudomonadati</taxon>
        <taxon>Bacteroidota</taxon>
        <taxon>Bacteroidia</taxon>
        <taxon>Bacteroidales</taxon>
        <taxon>Bacteroidaceae</taxon>
        <taxon>Bacteroides</taxon>
    </lineage>
</organism>
<evidence type="ECO:0000313" key="3">
    <source>
        <dbReference type="EMBL" id="MBT8727572.1"/>
    </source>
</evidence>
<protein>
    <submittedName>
        <fullName evidence="3 6">Glycosyltransferase</fullName>
    </submittedName>
</protein>
<proteinExistence type="predicted"/>
<dbReference type="InterPro" id="IPR050194">
    <property type="entry name" value="Glycosyltransferase_grp1"/>
</dbReference>
<dbReference type="PANTHER" id="PTHR45947:SF3">
    <property type="entry name" value="SULFOQUINOVOSYL TRANSFERASE SQD2"/>
    <property type="match status" value="1"/>
</dbReference>
<reference evidence="3 10" key="2">
    <citation type="submission" date="2020-12" db="EMBL/GenBank/DDBJ databases">
        <title>Microorganisms.</title>
        <authorList>
            <person name="Matos J."/>
            <person name="Faleiro L."/>
            <person name="Duarte I."/>
        </authorList>
    </citation>
    <scope>NUCLEOTIDE SEQUENCE [LARGE SCALE GENOMIC DNA]</scope>
    <source>
        <strain evidence="3 10">PtFD3Pch2</strain>
    </source>
</reference>
<dbReference type="Pfam" id="PF00534">
    <property type="entry name" value="Glycos_transf_1"/>
    <property type="match status" value="1"/>
</dbReference>
<dbReference type="EMBL" id="QRXV01000007">
    <property type="protein sequence ID" value="RGU39749.1"/>
    <property type="molecule type" value="Genomic_DNA"/>
</dbReference>
<dbReference type="Proteomes" id="UP001196342">
    <property type="component" value="Unassembled WGS sequence"/>
</dbReference>
<evidence type="ECO:0000313" key="7">
    <source>
        <dbReference type="Proteomes" id="UP000263754"/>
    </source>
</evidence>
<keyword evidence="6" id="KW-0808">Transferase</keyword>
<gene>
    <name evidence="6" type="ORF">DW758_02680</name>
    <name evidence="5" type="ORF">DWW83_08540</name>
    <name evidence="4" type="ORF">DXD90_00395</name>
    <name evidence="3" type="ORF">JQN06_15675</name>
</gene>
<dbReference type="SUPFAM" id="SSF53756">
    <property type="entry name" value="UDP-Glycosyltransferase/glycogen phosphorylase"/>
    <property type="match status" value="1"/>
</dbReference>
<keyword evidence="1" id="KW-0472">Membrane</keyword>
<evidence type="ECO:0000313" key="6">
    <source>
        <dbReference type="EMBL" id="RHE25981.1"/>
    </source>
</evidence>
<reference evidence="7 8" key="1">
    <citation type="submission" date="2018-08" db="EMBL/GenBank/DDBJ databases">
        <title>A genome reference for cultivated species of the human gut microbiota.</title>
        <authorList>
            <person name="Zou Y."/>
            <person name="Xue W."/>
            <person name="Luo G."/>
        </authorList>
    </citation>
    <scope>NUCLEOTIDE SEQUENCE [LARGE SCALE GENOMIC DNA]</scope>
    <source>
        <strain evidence="5 9">AF17-20</strain>
        <strain evidence="6 8">AM29-12AC</strain>
        <strain evidence="4 7">TM10-17</strain>
    </source>
</reference>
<dbReference type="Proteomes" id="UP000263754">
    <property type="component" value="Unassembled WGS sequence"/>
</dbReference>
<dbReference type="PANTHER" id="PTHR45947">
    <property type="entry name" value="SULFOQUINOVOSYL TRANSFERASE SQD2"/>
    <property type="match status" value="1"/>
</dbReference>
<evidence type="ECO:0000313" key="4">
    <source>
        <dbReference type="EMBL" id="RGI80027.1"/>
    </source>
</evidence>
<keyword evidence="1" id="KW-0812">Transmembrane</keyword>
<sequence>MERLVVFLDNEIYGGSERLMYTVLTSKLIRENYIVNALYGYNKPMHDGLVRDYGDRYDSIFTSAPIYCNELYIRIHMSQLPKLLKMTFKFPFWLFKKTGLKIIYNFIVLLFYVIRMKPDLIHINNGGYPASVNCRIMVFIASLLHRKCVMHVNNQAVKQRFLEPYMDRFINRKVSYFIVASKLAKHNLLVNRHFDVNKISIVPNAVKEESIKISREELLSIYGISNDKIVVLELAFLQYRKGQRFLIESIEKIKEETPLLGSKLHLILSGSGEDEQVLKEMVKVKNMGDMITFTGYCNNPIDFINAADIFALPSVANEDMPLVILSAMKLGKPIVATNFAGIQEEIESGVSGILIEPNEQTIVDNLVHALIEMSHCNNIWGKNAQVRYEELFSPKIYERKLLEIYSKS</sequence>
<dbReference type="AlphaFoldDB" id="A0A173Y0C5"/>
<evidence type="ECO:0000256" key="1">
    <source>
        <dbReference type="SAM" id="Phobius"/>
    </source>
</evidence>
<dbReference type="Proteomes" id="UP000283601">
    <property type="component" value="Unassembled WGS sequence"/>
</dbReference>
<dbReference type="RefSeq" id="WP_057255941.1">
    <property type="nucleotide sequence ID" value="NZ_BAABXG010000001.1"/>
</dbReference>
<dbReference type="EMBL" id="JAFBJK010000004">
    <property type="protein sequence ID" value="MBT8727572.1"/>
    <property type="molecule type" value="Genomic_DNA"/>
</dbReference>
<dbReference type="EMBL" id="QSOF01000001">
    <property type="protein sequence ID" value="RGI80027.1"/>
    <property type="molecule type" value="Genomic_DNA"/>
</dbReference>
<dbReference type="EMBL" id="QSJZ01000001">
    <property type="protein sequence ID" value="RHE25981.1"/>
    <property type="molecule type" value="Genomic_DNA"/>
</dbReference>
<comment type="caution">
    <text evidence="6">The sequence shown here is derived from an EMBL/GenBank/DDBJ whole genome shotgun (WGS) entry which is preliminary data.</text>
</comment>
<evidence type="ECO:0000259" key="2">
    <source>
        <dbReference type="Pfam" id="PF00534"/>
    </source>
</evidence>
<evidence type="ECO:0000313" key="9">
    <source>
        <dbReference type="Proteomes" id="UP000284022"/>
    </source>
</evidence>
<dbReference type="Proteomes" id="UP000284022">
    <property type="component" value="Unassembled WGS sequence"/>
</dbReference>